<evidence type="ECO:0000313" key="2">
    <source>
        <dbReference type="EMBL" id="VDO84107.1"/>
    </source>
</evidence>
<dbReference type="Proteomes" id="UP000050761">
    <property type="component" value="Unassembled WGS sequence"/>
</dbReference>
<gene>
    <name evidence="2" type="ORF">HPBE_LOCUS10200</name>
</gene>
<feature type="region of interest" description="Disordered" evidence="1">
    <location>
        <begin position="50"/>
        <end position="74"/>
    </location>
</feature>
<feature type="compositionally biased region" description="Basic and acidic residues" evidence="1">
    <location>
        <begin position="64"/>
        <end position="74"/>
    </location>
</feature>
<reference evidence="2 3" key="1">
    <citation type="submission" date="2018-11" db="EMBL/GenBank/DDBJ databases">
        <authorList>
            <consortium name="Pathogen Informatics"/>
        </authorList>
    </citation>
    <scope>NUCLEOTIDE SEQUENCE [LARGE SCALE GENOMIC DNA]</scope>
</reference>
<dbReference type="WBParaSite" id="HPBE_0001019901-mRNA-1">
    <property type="protein sequence ID" value="HPBE_0001019901-mRNA-1"/>
    <property type="gene ID" value="HPBE_0001019901"/>
</dbReference>
<protein>
    <submittedName>
        <fullName evidence="4">ShKT domain-containing protein</fullName>
    </submittedName>
</protein>
<reference evidence="4" key="2">
    <citation type="submission" date="2019-09" db="UniProtKB">
        <authorList>
            <consortium name="WormBaseParasite"/>
        </authorList>
    </citation>
    <scope>IDENTIFICATION</scope>
</reference>
<name>A0A183FQZ1_HELPZ</name>
<organism evidence="3 4">
    <name type="scientific">Heligmosomoides polygyrus</name>
    <name type="common">Parasitic roundworm</name>
    <dbReference type="NCBI Taxonomy" id="6339"/>
    <lineage>
        <taxon>Eukaryota</taxon>
        <taxon>Metazoa</taxon>
        <taxon>Ecdysozoa</taxon>
        <taxon>Nematoda</taxon>
        <taxon>Chromadorea</taxon>
        <taxon>Rhabditida</taxon>
        <taxon>Rhabditina</taxon>
        <taxon>Rhabditomorpha</taxon>
        <taxon>Strongyloidea</taxon>
        <taxon>Heligmosomidae</taxon>
        <taxon>Heligmosomoides</taxon>
    </lineage>
</organism>
<keyword evidence="3" id="KW-1185">Reference proteome</keyword>
<evidence type="ECO:0000313" key="3">
    <source>
        <dbReference type="Proteomes" id="UP000050761"/>
    </source>
</evidence>
<proteinExistence type="predicted"/>
<evidence type="ECO:0000313" key="4">
    <source>
        <dbReference type="WBParaSite" id="HPBE_0001019901-mRNA-1"/>
    </source>
</evidence>
<evidence type="ECO:0000256" key="1">
    <source>
        <dbReference type="SAM" id="MobiDB-lite"/>
    </source>
</evidence>
<dbReference type="AlphaFoldDB" id="A0A183FQZ1"/>
<accession>A0A183FQZ1</accession>
<accession>A0A3P7ZIR3</accession>
<dbReference type="EMBL" id="UZAH01026682">
    <property type="protein sequence ID" value="VDO84107.1"/>
    <property type="molecule type" value="Genomic_DNA"/>
</dbReference>
<sequence length="74" mass="7894">MRNPQILPGSFPGACAHEDGGSVGLCDYFSYRPCASCPGLPGVLRGWSSRSPGGVDTALTMEYRSGERTDRSVR</sequence>